<evidence type="ECO:0000256" key="1">
    <source>
        <dbReference type="SAM" id="Phobius"/>
    </source>
</evidence>
<gene>
    <name evidence="2" type="ORF">SAMN05216469_103199</name>
</gene>
<name>A0A1H7I1Z1_RUMAL</name>
<feature type="transmembrane region" description="Helical" evidence="1">
    <location>
        <begin position="195"/>
        <end position="218"/>
    </location>
</feature>
<keyword evidence="1" id="KW-0812">Transmembrane</keyword>
<evidence type="ECO:0000313" key="3">
    <source>
        <dbReference type="Proteomes" id="UP000186015"/>
    </source>
</evidence>
<dbReference type="EMBL" id="FOAT01000003">
    <property type="protein sequence ID" value="SEK56428.1"/>
    <property type="molecule type" value="Genomic_DNA"/>
</dbReference>
<dbReference type="RefSeq" id="WP_242940167.1">
    <property type="nucleotide sequence ID" value="NZ_FOAT01000003.1"/>
</dbReference>
<evidence type="ECO:0000313" key="2">
    <source>
        <dbReference type="EMBL" id="SEK56428.1"/>
    </source>
</evidence>
<feature type="transmembrane region" description="Helical" evidence="1">
    <location>
        <begin position="162"/>
        <end position="183"/>
    </location>
</feature>
<sequence length="311" mass="35906">MMKRKANNLDTANVMDIENDIADVPVLPADDGAPLSNAEIRHFAARRIARRSGDSISLMIYQFSIVALILLCEATLYLLLRSVGYTWLYSIKELLELRGTTWLFWISKSMFEFTLASPFFNLVRRLYLDIAMGSDLTETRKYVAAHSVKYYSNSFYASFIQLMLKLIAITPAFITAYSAHYWVQIIRLSELTSGALLSLMASLSMTAVWLFLAIRYYISLALTPYIMALNPRSNVYDACDLSIRLMDGKHGRYISFMAHFIKFIPAMLLVYPYLAIYPYFKVSYSMFVRELLGERNQDKLPGMIKRWKKYM</sequence>
<keyword evidence="1" id="KW-1133">Transmembrane helix</keyword>
<reference evidence="2 3" key="1">
    <citation type="submission" date="2016-10" db="EMBL/GenBank/DDBJ databases">
        <authorList>
            <person name="de Groot N.N."/>
        </authorList>
    </citation>
    <scope>NUCLEOTIDE SEQUENCE [LARGE SCALE GENOMIC DNA]</scope>
    <source>
        <strain evidence="2 3">KH2T6</strain>
    </source>
</reference>
<organism evidence="2 3">
    <name type="scientific">Ruminococcus albus</name>
    <dbReference type="NCBI Taxonomy" id="1264"/>
    <lineage>
        <taxon>Bacteria</taxon>
        <taxon>Bacillati</taxon>
        <taxon>Bacillota</taxon>
        <taxon>Clostridia</taxon>
        <taxon>Eubacteriales</taxon>
        <taxon>Oscillospiraceae</taxon>
        <taxon>Ruminococcus</taxon>
    </lineage>
</organism>
<proteinExistence type="predicted"/>
<dbReference type="AlphaFoldDB" id="A0A1H7I1Z1"/>
<keyword evidence="1" id="KW-0472">Membrane</keyword>
<protein>
    <submittedName>
        <fullName evidence="2">Uncharacterized protein</fullName>
    </submittedName>
</protein>
<accession>A0A1H7I1Z1</accession>
<dbReference type="Proteomes" id="UP000186015">
    <property type="component" value="Unassembled WGS sequence"/>
</dbReference>
<feature type="transmembrane region" description="Helical" evidence="1">
    <location>
        <begin position="102"/>
        <end position="123"/>
    </location>
</feature>
<feature type="transmembrane region" description="Helical" evidence="1">
    <location>
        <begin position="56"/>
        <end position="80"/>
    </location>
</feature>
<feature type="transmembrane region" description="Helical" evidence="1">
    <location>
        <begin position="253"/>
        <end position="274"/>
    </location>
</feature>